<evidence type="ECO:0000256" key="1">
    <source>
        <dbReference type="ARBA" id="ARBA00022737"/>
    </source>
</evidence>
<dbReference type="PANTHER" id="PTHR38792:SF3">
    <property type="entry name" value="BNR_ASP-BOX REPEAT DOMAIN PROTEIN (AFU_ORTHOLOGUE AFUA_7G06430)-RELATED"/>
    <property type="match status" value="1"/>
</dbReference>
<organism evidence="6 7">
    <name type="scientific">Lentilactobacillus rapi</name>
    <dbReference type="NCBI Taxonomy" id="481723"/>
    <lineage>
        <taxon>Bacteria</taxon>
        <taxon>Bacillati</taxon>
        <taxon>Bacillota</taxon>
        <taxon>Bacilli</taxon>
        <taxon>Lactobacillales</taxon>
        <taxon>Lactobacillaceae</taxon>
        <taxon>Lentilactobacillus</taxon>
    </lineage>
</organism>
<dbReference type="RefSeq" id="WP_056983445.1">
    <property type="nucleotide sequence ID" value="NZ_BKAM01000052.1"/>
</dbReference>
<dbReference type="Pfam" id="PF06458">
    <property type="entry name" value="MucBP"/>
    <property type="match status" value="1"/>
</dbReference>
<dbReference type="Gene3D" id="2.120.10.10">
    <property type="match status" value="1"/>
</dbReference>
<dbReference type="CDD" id="cd15482">
    <property type="entry name" value="Sialidase_non-viral"/>
    <property type="match status" value="1"/>
</dbReference>
<feature type="domain" description="DUF5776" evidence="5">
    <location>
        <begin position="534"/>
        <end position="594"/>
    </location>
</feature>
<dbReference type="EMBL" id="BKAM01000052">
    <property type="protein sequence ID" value="GEP73131.1"/>
    <property type="molecule type" value="Genomic_DNA"/>
</dbReference>
<dbReference type="AlphaFoldDB" id="A0A512PPL9"/>
<accession>A0A512PPL9</accession>
<dbReference type="STRING" id="1423795.FD12_GL001414"/>
<evidence type="ECO:0008006" key="8">
    <source>
        <dbReference type="Google" id="ProtNLM"/>
    </source>
</evidence>
<feature type="domain" description="DUF5776" evidence="5">
    <location>
        <begin position="598"/>
        <end position="666"/>
    </location>
</feature>
<dbReference type="InterPro" id="IPR009459">
    <property type="entry name" value="MucBP_dom"/>
</dbReference>
<name>A0A512PPL9_9LACO</name>
<proteinExistence type="predicted"/>
<dbReference type="SUPFAM" id="SSF50939">
    <property type="entry name" value="Sialidases"/>
    <property type="match status" value="1"/>
</dbReference>
<feature type="compositionally biased region" description="Low complexity" evidence="2">
    <location>
        <begin position="492"/>
        <end position="522"/>
    </location>
</feature>
<dbReference type="OrthoDB" id="2329309at2"/>
<keyword evidence="3" id="KW-0732">Signal</keyword>
<sequence>MKLARRFRRLAKGAVIAAAVAVVETTGLSVSTQADSKLTPINTNVYTPKNDGSGWLNGKNYAALSPRVIQLEHQANPKDNGKLLMTFEQVITNNQAKTGSPSFPIYESDDSGKSWKKVSSVLPTNHQGNSPRWGFMNCPQLYELPEKIGDMPKGTVVLAGNATPNDFNDPKAATDLEMMRSDDAGQNWTFESSIATAGPSKLLGDPVWEPYLMVYNHQLVCYYSDERDSSGLKPKAQALVHQTTTDGKTWSPIKFDVDPNKISDSRPGMATLAQLSNGKWVLTYEQEGGKNSGAKISDDPTNFNSADAGTTIAPGGAPYVTKLNNGDIAFNNNGNSTSDNKGGYVFVFKDQESLLKGTWHPTKQYSTQTGIGYNRQILPLANGMLLIANGHETNWNPSRIDVETIDVGDTEQTGGNVTVHYVDQNGKSIAPDDVLKGGQIGTSYDVSAKTAKQIDGYTLTGITTGKDDVTGNFGADPIDITVSYRTIQSSGTPTGPIIPNSNTPTNPTNPTTDTPTKPTSTNQAAKPTKVKPFMAYAKRVVYKYDKATFTHSARLSKVAKNTTMKVVATAQSTNGAKRYQLSDGTYVTAKDSFVAPLYLTKKVKQLRVIKTEGVYTYKERTLAKKNRVKHVKRGTTLRVKRLITHRLTTRYQLTNGNYVTGNVQFVK</sequence>
<feature type="signal peptide" evidence="3">
    <location>
        <begin position="1"/>
        <end position="17"/>
    </location>
</feature>
<reference evidence="6 7" key="1">
    <citation type="submission" date="2019-07" db="EMBL/GenBank/DDBJ databases">
        <title>Whole genome shotgun sequence of Lactobacillus rapi NBRC 109618.</title>
        <authorList>
            <person name="Hosoyama A."/>
            <person name="Uohara A."/>
            <person name="Ohji S."/>
            <person name="Ichikawa N."/>
        </authorList>
    </citation>
    <scope>NUCLEOTIDE SEQUENCE [LARGE SCALE GENOMIC DNA]</scope>
    <source>
        <strain evidence="6 7">NBRC 109618</strain>
    </source>
</reference>
<evidence type="ECO:0000313" key="7">
    <source>
        <dbReference type="Proteomes" id="UP000321569"/>
    </source>
</evidence>
<feature type="region of interest" description="Disordered" evidence="2">
    <location>
        <begin position="489"/>
        <end position="526"/>
    </location>
</feature>
<dbReference type="Pfam" id="PF19087">
    <property type="entry name" value="DUF5776"/>
    <property type="match status" value="2"/>
</dbReference>
<dbReference type="PANTHER" id="PTHR38792">
    <property type="entry name" value="BNR/ASP-BOX REPEAT DOMAIN PROTEIN (AFU_ORTHOLOGUE AFUA_7G06430)-RELATED"/>
    <property type="match status" value="1"/>
</dbReference>
<comment type="caution">
    <text evidence="6">The sequence shown here is derived from an EMBL/GenBank/DDBJ whole genome shotgun (WGS) entry which is preliminary data.</text>
</comment>
<evidence type="ECO:0000313" key="6">
    <source>
        <dbReference type="EMBL" id="GEP73131.1"/>
    </source>
</evidence>
<evidence type="ECO:0000256" key="3">
    <source>
        <dbReference type="SAM" id="SignalP"/>
    </source>
</evidence>
<dbReference type="Gene3D" id="3.10.20.320">
    <property type="entry name" value="Putative peptidoglycan bound protein (lpxtg motif)"/>
    <property type="match status" value="1"/>
</dbReference>
<evidence type="ECO:0000259" key="5">
    <source>
        <dbReference type="Pfam" id="PF19087"/>
    </source>
</evidence>
<dbReference type="InterPro" id="IPR044081">
    <property type="entry name" value="DUF5776"/>
</dbReference>
<protein>
    <recommendedName>
        <fullName evidence="8">Exo-alpha-sialidase</fullName>
    </recommendedName>
</protein>
<dbReference type="InterPro" id="IPR036278">
    <property type="entry name" value="Sialidase_sf"/>
</dbReference>
<gene>
    <name evidence="6" type="ORF">LRA02_19990</name>
</gene>
<evidence type="ECO:0000259" key="4">
    <source>
        <dbReference type="Pfam" id="PF06458"/>
    </source>
</evidence>
<dbReference type="Proteomes" id="UP000321569">
    <property type="component" value="Unassembled WGS sequence"/>
</dbReference>
<evidence type="ECO:0000256" key="2">
    <source>
        <dbReference type="SAM" id="MobiDB-lite"/>
    </source>
</evidence>
<keyword evidence="1" id="KW-0677">Repeat</keyword>
<feature type="domain" description="MucBP" evidence="4">
    <location>
        <begin position="416"/>
        <end position="485"/>
    </location>
</feature>
<feature type="chain" id="PRO_5038380909" description="Exo-alpha-sialidase" evidence="3">
    <location>
        <begin position="18"/>
        <end position="667"/>
    </location>
</feature>